<comment type="caution">
    <text evidence="1">The sequence shown here is derived from an EMBL/GenBank/DDBJ whole genome shotgun (WGS) entry which is preliminary data.</text>
</comment>
<accession>A0A0M8PHZ9</accession>
<organism evidence="1 2">
    <name type="scientific">Penicillium nordicum</name>
    <dbReference type="NCBI Taxonomy" id="229535"/>
    <lineage>
        <taxon>Eukaryota</taxon>
        <taxon>Fungi</taxon>
        <taxon>Dikarya</taxon>
        <taxon>Ascomycota</taxon>
        <taxon>Pezizomycotina</taxon>
        <taxon>Eurotiomycetes</taxon>
        <taxon>Eurotiomycetidae</taxon>
        <taxon>Eurotiales</taxon>
        <taxon>Aspergillaceae</taxon>
        <taxon>Penicillium</taxon>
    </lineage>
</organism>
<dbReference type="Proteomes" id="UP000037696">
    <property type="component" value="Unassembled WGS sequence"/>
</dbReference>
<keyword evidence="2" id="KW-1185">Reference proteome</keyword>
<gene>
    <name evidence="1" type="ORF">ACN38_g995</name>
</gene>
<evidence type="ECO:0000313" key="1">
    <source>
        <dbReference type="EMBL" id="KOS48060.1"/>
    </source>
</evidence>
<sequence length="84" mass="9287">MQRLGLSILVGLISLYSLCWFRHNGIQNKNGKLSNSSLLALPERLPPSASGILLHNIGYSIVAHPAQHFNSQVTRHPPGRYNSQ</sequence>
<reference evidence="1 2" key="1">
    <citation type="submission" date="2015-08" db="EMBL/GenBank/DDBJ databases">
        <title>Genome sequencing of Penicillium nordicum.</title>
        <authorList>
            <person name="Nguyen H.D."/>
            <person name="Seifert K.A."/>
        </authorList>
    </citation>
    <scope>NUCLEOTIDE SEQUENCE [LARGE SCALE GENOMIC DNA]</scope>
    <source>
        <strain evidence="1 2">DAOMC 185683</strain>
    </source>
</reference>
<evidence type="ECO:0000313" key="2">
    <source>
        <dbReference type="Proteomes" id="UP000037696"/>
    </source>
</evidence>
<name>A0A0M8PHZ9_9EURO</name>
<proteinExistence type="predicted"/>
<dbReference type="EMBL" id="LHQQ01000009">
    <property type="protein sequence ID" value="KOS48060.1"/>
    <property type="molecule type" value="Genomic_DNA"/>
</dbReference>
<dbReference type="AlphaFoldDB" id="A0A0M8PHZ9"/>
<protein>
    <submittedName>
        <fullName evidence="1">Uncharacterized protein</fullName>
    </submittedName>
</protein>